<feature type="active site" description="Proton acceptor; specific for D-alanine" evidence="5">
    <location>
        <position position="42"/>
    </location>
</feature>
<dbReference type="Pfam" id="PF00842">
    <property type="entry name" value="Ala_racemase_C"/>
    <property type="match status" value="1"/>
</dbReference>
<comment type="cofactor">
    <cofactor evidence="2 5 6">
        <name>pyridoxal 5'-phosphate</name>
        <dbReference type="ChEBI" id="CHEBI:597326"/>
    </cofactor>
</comment>
<evidence type="ECO:0000256" key="5">
    <source>
        <dbReference type="HAMAP-Rule" id="MF_01201"/>
    </source>
</evidence>
<evidence type="ECO:0000313" key="9">
    <source>
        <dbReference type="EMBL" id="BAG83385.1"/>
    </source>
</evidence>
<evidence type="ECO:0000256" key="3">
    <source>
        <dbReference type="ARBA" id="ARBA00022898"/>
    </source>
</evidence>
<dbReference type="InterPro" id="IPR009006">
    <property type="entry name" value="Ala_racemase/Decarboxylase_C"/>
</dbReference>
<feature type="modified residue" description="N6-(pyridoxal phosphate)lysine" evidence="5 6">
    <location>
        <position position="42"/>
    </location>
</feature>
<dbReference type="InterPro" id="IPR011079">
    <property type="entry name" value="Ala_racemase_C"/>
</dbReference>
<dbReference type="SMART" id="SM01005">
    <property type="entry name" value="Ala_racemase_C"/>
    <property type="match status" value="1"/>
</dbReference>
<keyword evidence="3 5" id="KW-0663">Pyridoxal phosphate</keyword>
<evidence type="ECO:0000256" key="6">
    <source>
        <dbReference type="PIRSR" id="PIRSR600821-50"/>
    </source>
</evidence>
<dbReference type="GO" id="GO:0008784">
    <property type="term" value="F:alanine racemase activity"/>
    <property type="evidence" value="ECO:0007669"/>
    <property type="project" value="UniProtKB-UniRule"/>
</dbReference>
<dbReference type="SUPFAM" id="SSF51419">
    <property type="entry name" value="PLP-binding barrel"/>
    <property type="match status" value="1"/>
</dbReference>
<dbReference type="Pfam" id="PF01168">
    <property type="entry name" value="Ala_racemase_N"/>
    <property type="match status" value="1"/>
</dbReference>
<dbReference type="Gene3D" id="2.40.37.10">
    <property type="entry name" value="Lyase, Ornithine Decarboxylase, Chain A, domain 1"/>
    <property type="match status" value="1"/>
</dbReference>
<dbReference type="AlphaFoldDB" id="B6YQB3"/>
<dbReference type="EMBL" id="AP010656">
    <property type="protein sequence ID" value="BAG83385.1"/>
    <property type="molecule type" value="Genomic_DNA"/>
</dbReference>
<dbReference type="GO" id="GO:0030170">
    <property type="term" value="F:pyridoxal phosphate binding"/>
    <property type="evidence" value="ECO:0007669"/>
    <property type="project" value="UniProtKB-UniRule"/>
</dbReference>
<dbReference type="HOGENOM" id="CLU_028393_2_2_10"/>
<dbReference type="PANTHER" id="PTHR30511">
    <property type="entry name" value="ALANINE RACEMASE"/>
    <property type="match status" value="1"/>
</dbReference>
<keyword evidence="10" id="KW-1185">Reference proteome</keyword>
<comment type="similarity">
    <text evidence="5">Belongs to the alanine racemase family.</text>
</comment>
<dbReference type="GO" id="GO:0005829">
    <property type="term" value="C:cytosol"/>
    <property type="evidence" value="ECO:0007669"/>
    <property type="project" value="TreeGrafter"/>
</dbReference>
<dbReference type="UniPathway" id="UPA00042">
    <property type="reaction ID" value="UER00497"/>
</dbReference>
<dbReference type="eggNOG" id="COG0787">
    <property type="taxonomic scope" value="Bacteria"/>
</dbReference>
<sequence>MLCREKIDDYTILEVNLKAIIDNFNYFRSLLKRDTKIICMVKANGYGIGSYELSKTLQNNGADILAVALADEGVYLRKKGIHLPILVMNTEKYSLNKIFQYNLHPCIYNQNILDATIVETKKQDILHYPIHLKIDTGMHRFGFNPEEIPDVAKILKNQNNVFVQSIFSHLAATADPFLDYFTNQQIKLFIYLSKQLEQLLGYQCQRHILNSAGIERFPDAQFDMVRLGIGLYGISVCTFSHTMGKDRPYGVKPVAVLKTRILQIREIKKGETVGYNRNGILDRDSFVACLPVGYADGLNRHLGNRCCQVFIGGHLCPIIGNICMDSCIIDITDITNKKIVEGDEVEIFGKHITINFLAKKLQTIPYEILTSISQRVKRVYVKI</sequence>
<dbReference type="InterPro" id="IPR001608">
    <property type="entry name" value="Ala_racemase_N"/>
</dbReference>
<accession>B6YQB3</accession>
<dbReference type="KEGG" id="aps:CFPG_122"/>
<dbReference type="EC" id="5.1.1.1" evidence="5"/>
<comment type="catalytic activity">
    <reaction evidence="1 5">
        <text>L-alanine = D-alanine</text>
        <dbReference type="Rhea" id="RHEA:20249"/>
        <dbReference type="ChEBI" id="CHEBI:57416"/>
        <dbReference type="ChEBI" id="CHEBI:57972"/>
        <dbReference type="EC" id="5.1.1.1"/>
    </reaction>
</comment>
<evidence type="ECO:0000313" key="10">
    <source>
        <dbReference type="Proteomes" id="UP000000723"/>
    </source>
</evidence>
<evidence type="ECO:0000256" key="7">
    <source>
        <dbReference type="PIRSR" id="PIRSR600821-52"/>
    </source>
</evidence>
<dbReference type="FunFam" id="3.20.20.10:FF:000002">
    <property type="entry name" value="Alanine racemase"/>
    <property type="match status" value="1"/>
</dbReference>
<proteinExistence type="inferred from homology"/>
<dbReference type="InterPro" id="IPR000821">
    <property type="entry name" value="Ala_racemase"/>
</dbReference>
<evidence type="ECO:0000256" key="4">
    <source>
        <dbReference type="ARBA" id="ARBA00023235"/>
    </source>
</evidence>
<dbReference type="PRINTS" id="PR00992">
    <property type="entry name" value="ALARACEMASE"/>
</dbReference>
<evidence type="ECO:0000256" key="1">
    <source>
        <dbReference type="ARBA" id="ARBA00000316"/>
    </source>
</evidence>
<dbReference type="SUPFAM" id="SSF50621">
    <property type="entry name" value="Alanine racemase C-terminal domain-like"/>
    <property type="match status" value="1"/>
</dbReference>
<dbReference type="RefSeq" id="WP_012573146.1">
    <property type="nucleotide sequence ID" value="NC_011565.1"/>
</dbReference>
<evidence type="ECO:0000259" key="8">
    <source>
        <dbReference type="SMART" id="SM01005"/>
    </source>
</evidence>
<dbReference type="STRING" id="511995.CFPG_122"/>
<feature type="domain" description="Alanine racemase C-terminal" evidence="8">
    <location>
        <begin position="254"/>
        <end position="381"/>
    </location>
</feature>
<dbReference type="InterPro" id="IPR029066">
    <property type="entry name" value="PLP-binding_barrel"/>
</dbReference>
<reference evidence="10" key="1">
    <citation type="journal article" date="2008" name="Science">
        <title>Genome of an endosymbiont coupling N2 fixation to cellulolysis within RT protist cells in termite gut.</title>
        <authorList>
            <person name="Hongoh Y."/>
            <person name="Sharma V.K."/>
            <person name="Prakash T."/>
            <person name="Noda S."/>
            <person name="Toh H."/>
            <person name="Taylor T.D."/>
            <person name="Kudo T."/>
            <person name="Sakaki Y."/>
            <person name="Toyoda A."/>
            <person name="Hattori M."/>
            <person name="Ohkuma M."/>
        </authorList>
    </citation>
    <scope>NUCLEOTIDE SEQUENCE [LARGE SCALE GENOMIC DNA]</scope>
</reference>
<dbReference type="PANTHER" id="PTHR30511:SF0">
    <property type="entry name" value="ALANINE RACEMASE, CATABOLIC-RELATED"/>
    <property type="match status" value="1"/>
</dbReference>
<dbReference type="HAMAP" id="MF_01201">
    <property type="entry name" value="Ala_racemase"/>
    <property type="match status" value="1"/>
</dbReference>
<gene>
    <name evidence="9" type="ordered locus">CFPG_122</name>
</gene>
<dbReference type="GO" id="GO:0030632">
    <property type="term" value="P:D-alanine biosynthetic process"/>
    <property type="evidence" value="ECO:0007669"/>
    <property type="project" value="UniProtKB-UniRule"/>
</dbReference>
<name>B6YQB3_AZOPC</name>
<keyword evidence="4 5" id="KW-0413">Isomerase</keyword>
<dbReference type="CDD" id="cd00430">
    <property type="entry name" value="PLPDE_III_AR"/>
    <property type="match status" value="1"/>
</dbReference>
<dbReference type="Proteomes" id="UP000000723">
    <property type="component" value="Chromosome"/>
</dbReference>
<evidence type="ECO:0000256" key="2">
    <source>
        <dbReference type="ARBA" id="ARBA00001933"/>
    </source>
</evidence>
<dbReference type="NCBIfam" id="TIGR00492">
    <property type="entry name" value="alr"/>
    <property type="match status" value="1"/>
</dbReference>
<comment type="function">
    <text evidence="5">Catalyzes the interconversion of L-alanine and D-alanine. May also act on other amino acids.</text>
</comment>
<feature type="binding site" evidence="5 7">
    <location>
        <position position="324"/>
    </location>
    <ligand>
        <name>substrate</name>
    </ligand>
</feature>
<comment type="pathway">
    <text evidence="5">Amino-acid biosynthesis; D-alanine biosynthesis; D-alanine from L-alanine: step 1/1.</text>
</comment>
<protein>
    <recommendedName>
        <fullName evidence="5">Alanine racemase</fullName>
        <ecNumber evidence="5">5.1.1.1</ecNumber>
    </recommendedName>
</protein>
<dbReference type="OrthoDB" id="9801978at2"/>
<dbReference type="Gene3D" id="3.20.20.10">
    <property type="entry name" value="Alanine racemase"/>
    <property type="match status" value="1"/>
</dbReference>
<feature type="binding site" evidence="5 7">
    <location>
        <position position="140"/>
    </location>
    <ligand>
        <name>substrate</name>
    </ligand>
</feature>
<feature type="active site" description="Proton acceptor; specific for L-alanine" evidence="5">
    <location>
        <position position="275"/>
    </location>
</feature>
<organism evidence="9 10">
    <name type="scientific">Azobacteroides pseudotrichonymphae genomovar. CFP2</name>
    <dbReference type="NCBI Taxonomy" id="511995"/>
    <lineage>
        <taxon>Bacteria</taxon>
        <taxon>Pseudomonadati</taxon>
        <taxon>Bacteroidota</taxon>
        <taxon>Bacteroidia</taxon>
        <taxon>Bacteroidales</taxon>
        <taxon>Candidatus Azobacteroides</taxon>
    </lineage>
</organism>